<name>A0ABY0XZ75_9PSED</name>
<sequence length="66" mass="6826">MYTPVGASLLAIMANDNAVSLIPRGVLGFIASELAPTGFGCQFFRLACTAATPSLPSKLLTPASQR</sequence>
<keyword evidence="2" id="KW-1185">Reference proteome</keyword>
<organism evidence="1 2">
    <name type="scientific">Pseudomonas mohnii</name>
    <dbReference type="NCBI Taxonomy" id="395600"/>
    <lineage>
        <taxon>Bacteria</taxon>
        <taxon>Pseudomonadati</taxon>
        <taxon>Pseudomonadota</taxon>
        <taxon>Gammaproteobacteria</taxon>
        <taxon>Pseudomonadales</taxon>
        <taxon>Pseudomonadaceae</taxon>
        <taxon>Pseudomonas</taxon>
    </lineage>
</organism>
<proteinExistence type="predicted"/>
<comment type="caution">
    <text evidence="1">The sequence shown here is derived from an EMBL/GenBank/DDBJ whole genome shotgun (WGS) entry which is preliminary data.</text>
</comment>
<evidence type="ECO:0000313" key="1">
    <source>
        <dbReference type="EMBL" id="SEC60235.1"/>
    </source>
</evidence>
<reference evidence="1 2" key="1">
    <citation type="submission" date="2016-10" db="EMBL/GenBank/DDBJ databases">
        <authorList>
            <person name="Varghese N."/>
            <person name="Submissions S."/>
        </authorList>
    </citation>
    <scope>NUCLEOTIDE SEQUENCE [LARGE SCALE GENOMIC DNA]</scope>
    <source>
        <strain evidence="1 2">DSM 18327</strain>
    </source>
</reference>
<evidence type="ECO:0000313" key="2">
    <source>
        <dbReference type="Proteomes" id="UP000199665"/>
    </source>
</evidence>
<accession>A0ABY0XZ75</accession>
<dbReference type="Proteomes" id="UP000199665">
    <property type="component" value="Unassembled WGS sequence"/>
</dbReference>
<dbReference type="EMBL" id="FNRV01000001">
    <property type="protein sequence ID" value="SEC60235.1"/>
    <property type="molecule type" value="Genomic_DNA"/>
</dbReference>
<gene>
    <name evidence="1" type="ORF">SAMN05216205_2752</name>
</gene>
<protein>
    <submittedName>
        <fullName evidence="1">Uncharacterized protein</fullName>
    </submittedName>
</protein>